<reference evidence="2 3" key="2">
    <citation type="submission" date="2020-03" db="EMBL/GenBank/DDBJ databases">
        <authorList>
            <person name="Ichikawa N."/>
            <person name="Kimura A."/>
            <person name="Kitahashi Y."/>
            <person name="Uohara A."/>
        </authorList>
    </citation>
    <scope>NUCLEOTIDE SEQUENCE [LARGE SCALE GENOMIC DNA]</scope>
    <source>
        <strain evidence="2 3">NBRC 108639</strain>
    </source>
</reference>
<evidence type="ECO:0000313" key="3">
    <source>
        <dbReference type="Proteomes" id="UP000482800"/>
    </source>
</evidence>
<dbReference type="EMBL" id="BLPF01000001">
    <property type="protein sequence ID" value="GFJ77365.1"/>
    <property type="molecule type" value="Genomic_DNA"/>
</dbReference>
<sequence>MLGLDSESTEQAGRCAGQLLEYFERRLAYGAPTVELSPRKPDGASSGTNEVSEPSPGVT</sequence>
<feature type="compositionally biased region" description="Polar residues" evidence="1">
    <location>
        <begin position="45"/>
        <end position="59"/>
    </location>
</feature>
<feature type="region of interest" description="Disordered" evidence="1">
    <location>
        <begin position="30"/>
        <end position="59"/>
    </location>
</feature>
<accession>A0A6V8K9F1</accession>
<reference evidence="2 3" key="1">
    <citation type="submission" date="2020-03" db="EMBL/GenBank/DDBJ databases">
        <title>Whole genome shotgun sequence of Phytohabitans houttuyneae NBRC 108639.</title>
        <authorList>
            <person name="Komaki H."/>
            <person name="Tamura T."/>
        </authorList>
    </citation>
    <scope>NUCLEOTIDE SEQUENCE [LARGE SCALE GENOMIC DNA]</scope>
    <source>
        <strain evidence="2 3">NBRC 108639</strain>
    </source>
</reference>
<comment type="caution">
    <text evidence="2">The sequence shown here is derived from an EMBL/GenBank/DDBJ whole genome shotgun (WGS) entry which is preliminary data.</text>
</comment>
<name>A0A6V8K9F1_9ACTN</name>
<gene>
    <name evidence="2" type="ORF">Phou_015450</name>
</gene>
<protein>
    <submittedName>
        <fullName evidence="2">Uncharacterized protein</fullName>
    </submittedName>
</protein>
<dbReference type="AlphaFoldDB" id="A0A6V8K9F1"/>
<proteinExistence type="predicted"/>
<organism evidence="2 3">
    <name type="scientific">Phytohabitans houttuyneae</name>
    <dbReference type="NCBI Taxonomy" id="1076126"/>
    <lineage>
        <taxon>Bacteria</taxon>
        <taxon>Bacillati</taxon>
        <taxon>Actinomycetota</taxon>
        <taxon>Actinomycetes</taxon>
        <taxon>Micromonosporales</taxon>
        <taxon>Micromonosporaceae</taxon>
    </lineage>
</organism>
<keyword evidence="3" id="KW-1185">Reference proteome</keyword>
<dbReference type="Proteomes" id="UP000482800">
    <property type="component" value="Unassembled WGS sequence"/>
</dbReference>
<evidence type="ECO:0000313" key="2">
    <source>
        <dbReference type="EMBL" id="GFJ77365.1"/>
    </source>
</evidence>
<evidence type="ECO:0000256" key="1">
    <source>
        <dbReference type="SAM" id="MobiDB-lite"/>
    </source>
</evidence>